<dbReference type="AlphaFoldDB" id="A0A4Y2CBT0"/>
<name>A0A4Y2CBT0_ARAVE</name>
<dbReference type="Proteomes" id="UP000499080">
    <property type="component" value="Unassembled WGS sequence"/>
</dbReference>
<comment type="caution">
    <text evidence="1">The sequence shown here is derived from an EMBL/GenBank/DDBJ whole genome shotgun (WGS) entry which is preliminary data.</text>
</comment>
<gene>
    <name evidence="1" type="ORF">AVEN_219009_1</name>
</gene>
<accession>A0A4Y2CBT0</accession>
<dbReference type="EMBL" id="BGPR01000174">
    <property type="protein sequence ID" value="GBM01892.1"/>
    <property type="molecule type" value="Genomic_DNA"/>
</dbReference>
<evidence type="ECO:0000313" key="1">
    <source>
        <dbReference type="EMBL" id="GBM01892.1"/>
    </source>
</evidence>
<proteinExistence type="predicted"/>
<sequence>MWVWFTVNRPPAGVARKFGKAGASSDAVLVIRKRVKVTRIIFTETANGWKDQCFRKAAAGYIEYLIRTQKSLFMMVAGGYTESLPSIVGWQGHGAFFEKNSWDVDTNRPMQWVY</sequence>
<organism evidence="1 2">
    <name type="scientific">Araneus ventricosus</name>
    <name type="common">Orbweaver spider</name>
    <name type="synonym">Epeira ventricosa</name>
    <dbReference type="NCBI Taxonomy" id="182803"/>
    <lineage>
        <taxon>Eukaryota</taxon>
        <taxon>Metazoa</taxon>
        <taxon>Ecdysozoa</taxon>
        <taxon>Arthropoda</taxon>
        <taxon>Chelicerata</taxon>
        <taxon>Arachnida</taxon>
        <taxon>Araneae</taxon>
        <taxon>Araneomorphae</taxon>
        <taxon>Entelegynae</taxon>
        <taxon>Araneoidea</taxon>
        <taxon>Araneidae</taxon>
        <taxon>Araneus</taxon>
    </lineage>
</organism>
<evidence type="ECO:0000313" key="2">
    <source>
        <dbReference type="Proteomes" id="UP000499080"/>
    </source>
</evidence>
<reference evidence="1 2" key="1">
    <citation type="journal article" date="2019" name="Sci. Rep.">
        <title>Orb-weaving spider Araneus ventricosus genome elucidates the spidroin gene catalogue.</title>
        <authorList>
            <person name="Kono N."/>
            <person name="Nakamura H."/>
            <person name="Ohtoshi R."/>
            <person name="Moran D.A.P."/>
            <person name="Shinohara A."/>
            <person name="Yoshida Y."/>
            <person name="Fujiwara M."/>
            <person name="Mori M."/>
            <person name="Tomita M."/>
            <person name="Arakawa K."/>
        </authorList>
    </citation>
    <scope>NUCLEOTIDE SEQUENCE [LARGE SCALE GENOMIC DNA]</scope>
</reference>
<keyword evidence="2" id="KW-1185">Reference proteome</keyword>
<protein>
    <submittedName>
        <fullName evidence="1">Uncharacterized protein</fullName>
    </submittedName>
</protein>